<accession>A0ABU4SGE2</accession>
<dbReference type="InterPro" id="IPR005950">
    <property type="entry name" value="ModA"/>
</dbReference>
<reference evidence="6" key="1">
    <citation type="journal article" date="2024" name="Toxins">
        <title>Genome Sequence Analysis of Native Xenorhabdus Strains Isolated from Entomopathogenic Nematodes in Argentina.</title>
        <authorList>
            <person name="Palma L."/>
            <person name="Frizzo L."/>
            <person name="Kaiser S."/>
            <person name="Berry C."/>
            <person name="Caballero P."/>
            <person name="Bode H.B."/>
            <person name="Del Valle E.E."/>
        </authorList>
    </citation>
    <scope>NUCLEOTIDE SEQUENCE [LARGE SCALE GENOMIC DNA]</scope>
    <source>
        <strain evidence="6">Reich</strain>
    </source>
</reference>
<evidence type="ECO:0000313" key="6">
    <source>
        <dbReference type="Proteomes" id="UP001271640"/>
    </source>
</evidence>
<organism evidence="5 6">
    <name type="scientific">Xenorhabdus littoralis</name>
    <dbReference type="NCBI Taxonomy" id="2582835"/>
    <lineage>
        <taxon>Bacteria</taxon>
        <taxon>Pseudomonadati</taxon>
        <taxon>Pseudomonadota</taxon>
        <taxon>Gammaproteobacteria</taxon>
        <taxon>Enterobacterales</taxon>
        <taxon>Morganellaceae</taxon>
        <taxon>Xenorhabdus</taxon>
    </lineage>
</organism>
<dbReference type="RefSeq" id="WP_319924429.1">
    <property type="nucleotide sequence ID" value="NZ_VCDP01000002.1"/>
</dbReference>
<keyword evidence="2" id="KW-0479">Metal-binding</keyword>
<evidence type="ECO:0000256" key="1">
    <source>
        <dbReference type="ARBA" id="ARBA00009175"/>
    </source>
</evidence>
<dbReference type="PANTHER" id="PTHR30632">
    <property type="entry name" value="MOLYBDATE-BINDING PERIPLASMIC PROTEIN"/>
    <property type="match status" value="1"/>
</dbReference>
<dbReference type="EMBL" id="VCDP01000002">
    <property type="protein sequence ID" value="MDX7997693.1"/>
    <property type="molecule type" value="Genomic_DNA"/>
</dbReference>
<dbReference type="NCBIfam" id="NF007958">
    <property type="entry name" value="PRK10677.1"/>
    <property type="match status" value="1"/>
</dbReference>
<dbReference type="CDD" id="cd13536">
    <property type="entry name" value="PBP2_EcModA"/>
    <property type="match status" value="1"/>
</dbReference>
<dbReference type="NCBIfam" id="TIGR01256">
    <property type="entry name" value="modA"/>
    <property type="match status" value="1"/>
</dbReference>
<dbReference type="Proteomes" id="UP001271640">
    <property type="component" value="Unassembled WGS sequence"/>
</dbReference>
<dbReference type="SUPFAM" id="SSF53850">
    <property type="entry name" value="Periplasmic binding protein-like II"/>
    <property type="match status" value="1"/>
</dbReference>
<dbReference type="InterPro" id="IPR050682">
    <property type="entry name" value="ModA/WtpA"/>
</dbReference>
<protein>
    <submittedName>
        <fullName evidence="5">Molybdate ABC transporter substrate-binding protein</fullName>
    </submittedName>
</protein>
<comment type="similarity">
    <text evidence="1">Belongs to the bacterial solute-binding protein ModA family.</text>
</comment>
<dbReference type="PIRSF" id="PIRSF004846">
    <property type="entry name" value="ModA"/>
    <property type="match status" value="1"/>
</dbReference>
<keyword evidence="6" id="KW-1185">Reference proteome</keyword>
<feature type="chain" id="PRO_5045921554" evidence="4">
    <location>
        <begin position="25"/>
        <end position="265"/>
    </location>
</feature>
<proteinExistence type="inferred from homology"/>
<evidence type="ECO:0000313" key="5">
    <source>
        <dbReference type="EMBL" id="MDX7997693.1"/>
    </source>
</evidence>
<evidence type="ECO:0000256" key="2">
    <source>
        <dbReference type="ARBA" id="ARBA00022723"/>
    </source>
</evidence>
<dbReference type="Gene3D" id="3.40.190.10">
    <property type="entry name" value="Periplasmic binding protein-like II"/>
    <property type="match status" value="2"/>
</dbReference>
<keyword evidence="3 4" id="KW-0732">Signal</keyword>
<comment type="caution">
    <text evidence="5">The sequence shown here is derived from an EMBL/GenBank/DDBJ whole genome shotgun (WGS) entry which is preliminary data.</text>
</comment>
<evidence type="ECO:0000256" key="4">
    <source>
        <dbReference type="SAM" id="SignalP"/>
    </source>
</evidence>
<evidence type="ECO:0000256" key="3">
    <source>
        <dbReference type="ARBA" id="ARBA00022729"/>
    </source>
</evidence>
<dbReference type="Pfam" id="PF13531">
    <property type="entry name" value="SBP_bac_11"/>
    <property type="match status" value="1"/>
</dbReference>
<sequence>MKKKIHPLLIGAVVSLAFVGNVWAEDKVTVFAAASLTNALDDIAAQYKKEKQGNIVTSYASSSKLARQIEQGAPADIFISADQQWMNYVADKQLIAENTRHTLLGNQLVLIAPQKSQLDKVDINRETKWKSLLAGGRLAVGDPDHVPVGIYAKESLQNLNAWDTVSPLMARANNVRSGMALVERAEVPLGIVYGSDAVASKKVKVVGGFPPESHKPVEYPVAIIKGHEKQAVRDFYDYLKTPEAAAIFKRYGFIPIGFQDAGASH</sequence>
<feature type="signal peptide" evidence="4">
    <location>
        <begin position="1"/>
        <end position="24"/>
    </location>
</feature>
<gene>
    <name evidence="5" type="primary">modA</name>
    <name evidence="5" type="ORF">FE394_00400</name>
</gene>
<name>A0ABU4SGE2_9GAMM</name>
<dbReference type="PANTHER" id="PTHR30632:SF17">
    <property type="entry name" value="MOLYBDATE-BINDING PROTEIN MODA"/>
    <property type="match status" value="1"/>
</dbReference>